<evidence type="ECO:0000256" key="2">
    <source>
        <dbReference type="ARBA" id="ARBA00023125"/>
    </source>
</evidence>
<evidence type="ECO:0000313" key="6">
    <source>
        <dbReference type="Proteomes" id="UP000054761"/>
    </source>
</evidence>
<dbReference type="InterPro" id="IPR019887">
    <property type="entry name" value="Tscrpt_reg_AsnC/Lrp_C"/>
</dbReference>
<evidence type="ECO:0000259" key="4">
    <source>
        <dbReference type="PROSITE" id="PS50956"/>
    </source>
</evidence>
<evidence type="ECO:0000256" key="1">
    <source>
        <dbReference type="ARBA" id="ARBA00023015"/>
    </source>
</evidence>
<dbReference type="InterPro" id="IPR000485">
    <property type="entry name" value="AsnC-type_HTH_dom"/>
</dbReference>
<dbReference type="AlphaFoldDB" id="A0A0W0VEK3"/>
<dbReference type="InterPro" id="IPR036388">
    <property type="entry name" value="WH-like_DNA-bd_sf"/>
</dbReference>
<dbReference type="InterPro" id="IPR011008">
    <property type="entry name" value="Dimeric_a/b-barrel"/>
</dbReference>
<keyword evidence="1" id="KW-0805">Transcription regulation</keyword>
<dbReference type="GO" id="GO:0006355">
    <property type="term" value="P:regulation of DNA-templated transcription"/>
    <property type="evidence" value="ECO:0007669"/>
    <property type="project" value="UniProtKB-ARBA"/>
</dbReference>
<name>A0A0W0VEK3_9GAMM</name>
<dbReference type="PATRIC" id="fig|454.4.peg.2332"/>
<dbReference type="Gene3D" id="3.30.70.920">
    <property type="match status" value="1"/>
</dbReference>
<accession>A0A0W0VEK3</accession>
<dbReference type="SMART" id="SM00344">
    <property type="entry name" value="HTH_ASNC"/>
    <property type="match status" value="1"/>
</dbReference>
<feature type="domain" description="HTH asnC-type" evidence="4">
    <location>
        <begin position="2"/>
        <end position="63"/>
    </location>
</feature>
<dbReference type="PANTHER" id="PTHR30154">
    <property type="entry name" value="LEUCINE-RESPONSIVE REGULATORY PROTEIN"/>
    <property type="match status" value="1"/>
</dbReference>
<evidence type="ECO:0000313" key="5">
    <source>
        <dbReference type="EMBL" id="KTD18507.1"/>
    </source>
</evidence>
<dbReference type="SUPFAM" id="SSF46785">
    <property type="entry name" value="Winged helix' DNA-binding domain"/>
    <property type="match status" value="1"/>
</dbReference>
<dbReference type="InterPro" id="IPR019888">
    <property type="entry name" value="Tscrpt_reg_AsnC-like"/>
</dbReference>
<dbReference type="PRINTS" id="PR00033">
    <property type="entry name" value="HTHASNC"/>
</dbReference>
<sequence length="156" mass="17742">MMDRIDKHILELLQQNSKISNQELADMVSLSPSPCLRRVKQLEDNGYIDRYVALLNPKKLGLELTIMVSVGLSSHDHKIMTSFEGIIKTFPEVVQCHLIAGQAQDYMLKVVVSSLNDYQEFLLNKLTQIEGVRNIHSSFVLRSIVDQSSLPLNQFK</sequence>
<protein>
    <recommendedName>
        <fullName evidence="4">HTH asnC-type domain-containing protein</fullName>
    </recommendedName>
</protein>
<dbReference type="Gene3D" id="1.10.10.10">
    <property type="entry name" value="Winged helix-like DNA-binding domain superfamily/Winged helix DNA-binding domain"/>
    <property type="match status" value="1"/>
</dbReference>
<dbReference type="EMBL" id="LNYH01000125">
    <property type="protein sequence ID" value="KTD18507.1"/>
    <property type="molecule type" value="Genomic_DNA"/>
</dbReference>
<keyword evidence="2" id="KW-0238">DNA-binding</keyword>
<comment type="caution">
    <text evidence="5">The sequence shown here is derived from an EMBL/GenBank/DDBJ whole genome shotgun (WGS) entry which is preliminary data.</text>
</comment>
<dbReference type="GO" id="GO:0043200">
    <property type="term" value="P:response to amino acid"/>
    <property type="evidence" value="ECO:0007669"/>
    <property type="project" value="TreeGrafter"/>
</dbReference>
<organism evidence="5 6">
    <name type="scientific">Legionella israelensis</name>
    <dbReference type="NCBI Taxonomy" id="454"/>
    <lineage>
        <taxon>Bacteria</taxon>
        <taxon>Pseudomonadati</taxon>
        <taxon>Pseudomonadota</taxon>
        <taxon>Gammaproteobacteria</taxon>
        <taxon>Legionellales</taxon>
        <taxon>Legionellaceae</taxon>
        <taxon>Legionella</taxon>
    </lineage>
</organism>
<keyword evidence="3" id="KW-0804">Transcription</keyword>
<dbReference type="Pfam" id="PF01037">
    <property type="entry name" value="AsnC_trans_reg"/>
    <property type="match status" value="1"/>
</dbReference>
<proteinExistence type="predicted"/>
<dbReference type="GO" id="GO:0043565">
    <property type="term" value="F:sequence-specific DNA binding"/>
    <property type="evidence" value="ECO:0007669"/>
    <property type="project" value="InterPro"/>
</dbReference>
<reference evidence="5 6" key="1">
    <citation type="submission" date="2015-11" db="EMBL/GenBank/DDBJ databases">
        <title>Genomic analysis of 38 Legionella species identifies large and diverse effector repertoires.</title>
        <authorList>
            <person name="Burstein D."/>
            <person name="Amaro F."/>
            <person name="Zusman T."/>
            <person name="Lifshitz Z."/>
            <person name="Cohen O."/>
            <person name="Gilbert J.A."/>
            <person name="Pupko T."/>
            <person name="Shuman H.A."/>
            <person name="Segal G."/>
        </authorList>
    </citation>
    <scope>NUCLEOTIDE SEQUENCE [LARGE SCALE GENOMIC DNA]</scope>
    <source>
        <strain evidence="5 6">Bercovier 4</strain>
    </source>
</reference>
<evidence type="ECO:0000256" key="3">
    <source>
        <dbReference type="ARBA" id="ARBA00023163"/>
    </source>
</evidence>
<dbReference type="CDD" id="cd00090">
    <property type="entry name" value="HTH_ARSR"/>
    <property type="match status" value="1"/>
</dbReference>
<dbReference type="PANTHER" id="PTHR30154:SF34">
    <property type="entry name" value="TRANSCRIPTIONAL REGULATOR AZLB"/>
    <property type="match status" value="1"/>
</dbReference>
<gene>
    <name evidence="5" type="ORF">Lisr_2136</name>
</gene>
<dbReference type="InterPro" id="IPR011991">
    <property type="entry name" value="ArsR-like_HTH"/>
</dbReference>
<dbReference type="InterPro" id="IPR036390">
    <property type="entry name" value="WH_DNA-bd_sf"/>
</dbReference>
<keyword evidence="6" id="KW-1185">Reference proteome</keyword>
<dbReference type="Pfam" id="PF13412">
    <property type="entry name" value="HTH_24"/>
    <property type="match status" value="1"/>
</dbReference>
<dbReference type="SUPFAM" id="SSF54909">
    <property type="entry name" value="Dimeric alpha+beta barrel"/>
    <property type="match status" value="1"/>
</dbReference>
<dbReference type="Proteomes" id="UP000054761">
    <property type="component" value="Unassembled WGS sequence"/>
</dbReference>
<dbReference type="GO" id="GO:0005829">
    <property type="term" value="C:cytosol"/>
    <property type="evidence" value="ECO:0007669"/>
    <property type="project" value="TreeGrafter"/>
</dbReference>
<dbReference type="STRING" id="454.Lisr_2136"/>
<dbReference type="PROSITE" id="PS50956">
    <property type="entry name" value="HTH_ASNC_2"/>
    <property type="match status" value="1"/>
</dbReference>